<feature type="transmembrane region" description="Helical" evidence="11">
    <location>
        <begin position="175"/>
        <end position="199"/>
    </location>
</feature>
<sequence>MPETPQSEILPDARPDNWVDRFAPEGLRPWLKLGRFDRPVGIWLLMLPGWQGAALAASMSGRWPDLVLMAKIFLGAALMRAAGCAYNDILDRDLDAKVARTAGRPVASGRISVRQAWAFLVACSLGGAAILFTLPPLAIALGIASLVLVAAYPFMKRITWWPQAWLGLTFNWGALLGFAAATGELGITAILLYLGGVFWTLGYDTLYAVQDMEDDALAGIKSSARRLGPSAPRAVLGFYALAFLFALSCAFAARLGPLFLPLAAGYGLHLSRQAARLDMDDPRGALALFRSNALAGLILFAAIVAGRFGQGLWGGGGL</sequence>
<keyword evidence="4 11" id="KW-1003">Cell membrane</keyword>
<accession>A0A2Z3HQR5</accession>
<feature type="transmembrane region" description="Helical" evidence="11">
    <location>
        <begin position="236"/>
        <end position="266"/>
    </location>
</feature>
<keyword evidence="9 11" id="KW-1133">Transmembrane helix</keyword>
<dbReference type="PANTHER" id="PTHR11048:SF28">
    <property type="entry name" value="4-HYDROXYBENZOATE POLYPRENYLTRANSFERASE, MITOCHONDRIAL"/>
    <property type="match status" value="1"/>
</dbReference>
<dbReference type="InterPro" id="IPR000537">
    <property type="entry name" value="UbiA_prenyltransferase"/>
</dbReference>
<keyword evidence="8 11" id="KW-0812">Transmembrane</keyword>
<evidence type="ECO:0000256" key="9">
    <source>
        <dbReference type="ARBA" id="ARBA00022989"/>
    </source>
</evidence>
<dbReference type="InterPro" id="IPR006370">
    <property type="entry name" value="HB_polyprenyltransferase-like"/>
</dbReference>
<feature type="transmembrane region" description="Helical" evidence="11">
    <location>
        <begin position="137"/>
        <end position="155"/>
    </location>
</feature>
<evidence type="ECO:0000256" key="10">
    <source>
        <dbReference type="ARBA" id="ARBA00023136"/>
    </source>
</evidence>
<dbReference type="Gene3D" id="1.20.120.1780">
    <property type="entry name" value="UbiA prenyltransferase"/>
    <property type="match status" value="1"/>
</dbReference>
<evidence type="ECO:0000313" key="14">
    <source>
        <dbReference type="Proteomes" id="UP000247763"/>
    </source>
</evidence>
<comment type="caution">
    <text evidence="11">Lacks conserved residue(s) required for the propagation of feature annotation.</text>
</comment>
<dbReference type="CDD" id="cd13959">
    <property type="entry name" value="PT_UbiA_COQ2"/>
    <property type="match status" value="1"/>
</dbReference>
<dbReference type="EC" id="2.5.1.39" evidence="11 12"/>
<comment type="subcellular location">
    <subcellularLocation>
        <location evidence="11">Cell inner membrane</location>
        <topology evidence="11">Multi-pass membrane protein</topology>
    </subcellularLocation>
    <subcellularLocation>
        <location evidence="2">Membrane</location>
        <topology evidence="2">Multi-pass membrane protein</topology>
    </subcellularLocation>
</comment>
<dbReference type="AlphaFoldDB" id="A0A2Z3HQR5"/>
<proteinExistence type="inferred from homology"/>
<comment type="similarity">
    <text evidence="3 11">Belongs to the UbiA prenyltransferase family.</text>
</comment>
<dbReference type="KEGG" id="phb:HYN04_10440"/>
<dbReference type="PROSITE" id="PS00943">
    <property type="entry name" value="UBIA"/>
    <property type="match status" value="1"/>
</dbReference>
<dbReference type="GO" id="GO:0006744">
    <property type="term" value="P:ubiquinone biosynthetic process"/>
    <property type="evidence" value="ECO:0007669"/>
    <property type="project" value="UniProtKB-UniRule"/>
</dbReference>
<dbReference type="FunFam" id="1.20.120.1780:FF:000001">
    <property type="entry name" value="4-hydroxybenzoate octaprenyltransferase"/>
    <property type="match status" value="1"/>
</dbReference>
<name>A0A2Z3HQR5_9CAUL</name>
<organism evidence="13 14">
    <name type="scientific">Phenylobacterium parvum</name>
    <dbReference type="NCBI Taxonomy" id="2201350"/>
    <lineage>
        <taxon>Bacteria</taxon>
        <taxon>Pseudomonadati</taxon>
        <taxon>Pseudomonadota</taxon>
        <taxon>Alphaproteobacteria</taxon>
        <taxon>Caulobacterales</taxon>
        <taxon>Caulobacteraceae</taxon>
        <taxon>Phenylobacterium</taxon>
    </lineage>
</organism>
<gene>
    <name evidence="11" type="primary">ubiA</name>
    <name evidence="13" type="ORF">HYN04_10440</name>
</gene>
<dbReference type="UniPathway" id="UPA00232"/>
<keyword evidence="6 11" id="KW-0808">Transferase</keyword>
<dbReference type="InterPro" id="IPR030470">
    <property type="entry name" value="UbiA_prenylTrfase_CS"/>
</dbReference>
<reference evidence="14" key="1">
    <citation type="submission" date="2018-05" db="EMBL/GenBank/DDBJ databases">
        <title>Genome sequencing of Phenylobacterium sp. HYN0004.</title>
        <authorList>
            <person name="Yi H."/>
            <person name="Baek C."/>
        </authorList>
    </citation>
    <scope>NUCLEOTIDE SEQUENCE [LARGE SCALE GENOMIC DNA]</scope>
    <source>
        <strain evidence="14">HYN0004</strain>
    </source>
</reference>
<dbReference type="InterPro" id="IPR044878">
    <property type="entry name" value="UbiA_sf"/>
</dbReference>
<dbReference type="RefSeq" id="WP_110450703.1">
    <property type="nucleotide sequence ID" value="NZ_CP029479.1"/>
</dbReference>
<keyword evidence="14" id="KW-1185">Reference proteome</keyword>
<dbReference type="HAMAP" id="MF_01635">
    <property type="entry name" value="UbiA"/>
    <property type="match status" value="1"/>
</dbReference>
<evidence type="ECO:0000256" key="12">
    <source>
        <dbReference type="NCBIfam" id="TIGR01474"/>
    </source>
</evidence>
<dbReference type="Proteomes" id="UP000247763">
    <property type="component" value="Chromosome"/>
</dbReference>
<dbReference type="NCBIfam" id="TIGR01474">
    <property type="entry name" value="ubiA_proteo"/>
    <property type="match status" value="1"/>
</dbReference>
<dbReference type="InterPro" id="IPR039653">
    <property type="entry name" value="Prenyltransferase"/>
</dbReference>
<evidence type="ECO:0000256" key="5">
    <source>
        <dbReference type="ARBA" id="ARBA00022519"/>
    </source>
</evidence>
<dbReference type="GO" id="GO:0008412">
    <property type="term" value="F:4-hydroxybenzoate polyprenyltransferase activity"/>
    <property type="evidence" value="ECO:0007669"/>
    <property type="project" value="UniProtKB-UniRule"/>
</dbReference>
<evidence type="ECO:0000256" key="4">
    <source>
        <dbReference type="ARBA" id="ARBA00022475"/>
    </source>
</evidence>
<comment type="catalytic activity">
    <reaction evidence="11">
        <text>all-trans-octaprenyl diphosphate + 4-hydroxybenzoate = 4-hydroxy-3-(all-trans-octaprenyl)benzoate + diphosphate</text>
        <dbReference type="Rhea" id="RHEA:27782"/>
        <dbReference type="ChEBI" id="CHEBI:1617"/>
        <dbReference type="ChEBI" id="CHEBI:17879"/>
        <dbReference type="ChEBI" id="CHEBI:33019"/>
        <dbReference type="ChEBI" id="CHEBI:57711"/>
        <dbReference type="EC" id="2.5.1.39"/>
    </reaction>
</comment>
<feature type="transmembrane region" description="Helical" evidence="11">
    <location>
        <begin position="287"/>
        <end position="308"/>
    </location>
</feature>
<dbReference type="PANTHER" id="PTHR11048">
    <property type="entry name" value="PRENYLTRANSFERASES"/>
    <property type="match status" value="1"/>
</dbReference>
<comment type="function">
    <text evidence="11">Catalyzes the prenylation of para-hydroxybenzoate (PHB) with an all-trans polyprenyl group. Mediates the second step in the final reaction sequence of ubiquinone-8 (UQ-8) biosynthesis, which is the condensation of the polyisoprenoid side chain with PHB, generating the first membrane-bound Q intermediate 3-octaprenyl-4-hydroxybenzoate.</text>
</comment>
<dbReference type="OrthoDB" id="9782418at2"/>
<comment type="cofactor">
    <cofactor evidence="1 11">
        <name>Mg(2+)</name>
        <dbReference type="ChEBI" id="CHEBI:18420"/>
    </cofactor>
</comment>
<keyword evidence="7 11" id="KW-0831">Ubiquinone biosynthesis</keyword>
<keyword evidence="5 11" id="KW-0997">Cell inner membrane</keyword>
<dbReference type="Pfam" id="PF01040">
    <property type="entry name" value="UbiA"/>
    <property type="match status" value="1"/>
</dbReference>
<evidence type="ECO:0000256" key="8">
    <source>
        <dbReference type="ARBA" id="ARBA00022692"/>
    </source>
</evidence>
<evidence type="ECO:0000256" key="3">
    <source>
        <dbReference type="ARBA" id="ARBA00005985"/>
    </source>
</evidence>
<comment type="pathway">
    <text evidence="11">Cofactor biosynthesis; ubiquinone biosynthesis.</text>
</comment>
<evidence type="ECO:0000256" key="11">
    <source>
        <dbReference type="HAMAP-Rule" id="MF_01635"/>
    </source>
</evidence>
<evidence type="ECO:0000313" key="13">
    <source>
        <dbReference type="EMBL" id="AWM78137.1"/>
    </source>
</evidence>
<evidence type="ECO:0000256" key="2">
    <source>
        <dbReference type="ARBA" id="ARBA00004141"/>
    </source>
</evidence>
<dbReference type="FunFam" id="1.10.357.140:FF:000008">
    <property type="entry name" value="4-hydroxybenzoate octaprenyltransferase"/>
    <property type="match status" value="1"/>
</dbReference>
<dbReference type="GO" id="GO:0005886">
    <property type="term" value="C:plasma membrane"/>
    <property type="evidence" value="ECO:0007669"/>
    <property type="project" value="UniProtKB-SubCell"/>
</dbReference>
<dbReference type="Gene3D" id="1.10.357.140">
    <property type="entry name" value="UbiA prenyltransferase"/>
    <property type="match status" value="1"/>
</dbReference>
<dbReference type="EMBL" id="CP029479">
    <property type="protein sequence ID" value="AWM78137.1"/>
    <property type="molecule type" value="Genomic_DNA"/>
</dbReference>
<evidence type="ECO:0000256" key="7">
    <source>
        <dbReference type="ARBA" id="ARBA00022688"/>
    </source>
</evidence>
<keyword evidence="10 11" id="KW-0472">Membrane</keyword>
<evidence type="ECO:0000256" key="1">
    <source>
        <dbReference type="ARBA" id="ARBA00001946"/>
    </source>
</evidence>
<protein>
    <recommendedName>
        <fullName evidence="11 12">4-hydroxybenzoate octaprenyltransferase</fullName>
        <ecNumber evidence="11 12">2.5.1.39</ecNumber>
    </recommendedName>
    <alternativeName>
        <fullName evidence="11">4-HB polyprenyltransferase</fullName>
    </alternativeName>
</protein>
<keyword evidence="11" id="KW-0460">Magnesium</keyword>
<evidence type="ECO:0000256" key="6">
    <source>
        <dbReference type="ARBA" id="ARBA00022679"/>
    </source>
</evidence>